<organism evidence="2 3">
    <name type="scientific">Favolaschia claudopus</name>
    <dbReference type="NCBI Taxonomy" id="2862362"/>
    <lineage>
        <taxon>Eukaryota</taxon>
        <taxon>Fungi</taxon>
        <taxon>Dikarya</taxon>
        <taxon>Basidiomycota</taxon>
        <taxon>Agaricomycotina</taxon>
        <taxon>Agaricomycetes</taxon>
        <taxon>Agaricomycetidae</taxon>
        <taxon>Agaricales</taxon>
        <taxon>Marasmiineae</taxon>
        <taxon>Mycenaceae</taxon>
        <taxon>Favolaschia</taxon>
    </lineage>
</organism>
<evidence type="ECO:0000313" key="3">
    <source>
        <dbReference type="Proteomes" id="UP001362999"/>
    </source>
</evidence>
<evidence type="ECO:0000256" key="1">
    <source>
        <dbReference type="SAM" id="Phobius"/>
    </source>
</evidence>
<accession>A0AAW0BHM5</accession>
<keyword evidence="1" id="KW-1133">Transmembrane helix</keyword>
<feature type="transmembrane region" description="Helical" evidence="1">
    <location>
        <begin position="12"/>
        <end position="32"/>
    </location>
</feature>
<evidence type="ECO:0000313" key="2">
    <source>
        <dbReference type="EMBL" id="KAK7025620.1"/>
    </source>
</evidence>
<dbReference type="EMBL" id="JAWWNJ010000033">
    <property type="protein sequence ID" value="KAK7025620.1"/>
    <property type="molecule type" value="Genomic_DNA"/>
</dbReference>
<comment type="caution">
    <text evidence="2">The sequence shown here is derived from an EMBL/GenBank/DDBJ whole genome shotgun (WGS) entry which is preliminary data.</text>
</comment>
<sequence>FLIVFCFDVARHACLLALPFLSLYLVVSLSLFTQLQSSFRAILLLLYITTLPFLFPSLPLLTPKSVFIYAYGIDILVRTHPTIQYVRAVHTVGIRPSPS</sequence>
<reference evidence="2 3" key="1">
    <citation type="journal article" date="2024" name="J Genomics">
        <title>Draft genome sequencing and assembly of Favolaschia claudopus CIRM-BRFM 2984 isolated from oak limbs.</title>
        <authorList>
            <person name="Navarro D."/>
            <person name="Drula E."/>
            <person name="Chaduli D."/>
            <person name="Cazenave R."/>
            <person name="Ahrendt S."/>
            <person name="Wang J."/>
            <person name="Lipzen A."/>
            <person name="Daum C."/>
            <person name="Barry K."/>
            <person name="Grigoriev I.V."/>
            <person name="Favel A."/>
            <person name="Rosso M.N."/>
            <person name="Martin F."/>
        </authorList>
    </citation>
    <scope>NUCLEOTIDE SEQUENCE [LARGE SCALE GENOMIC DNA]</scope>
    <source>
        <strain evidence="2 3">CIRM-BRFM 2984</strain>
    </source>
</reference>
<dbReference type="Proteomes" id="UP001362999">
    <property type="component" value="Unassembled WGS sequence"/>
</dbReference>
<feature type="transmembrane region" description="Helical" evidence="1">
    <location>
        <begin position="38"/>
        <end position="55"/>
    </location>
</feature>
<protein>
    <submittedName>
        <fullName evidence="2">Uncharacterized protein</fullName>
    </submittedName>
</protein>
<proteinExistence type="predicted"/>
<keyword evidence="1" id="KW-0472">Membrane</keyword>
<feature type="non-terminal residue" evidence="2">
    <location>
        <position position="1"/>
    </location>
</feature>
<name>A0AAW0BHM5_9AGAR</name>
<gene>
    <name evidence="2" type="ORF">R3P38DRAFT_2949654</name>
</gene>
<keyword evidence="1" id="KW-0812">Transmembrane</keyword>
<keyword evidence="3" id="KW-1185">Reference proteome</keyword>
<dbReference type="AlphaFoldDB" id="A0AAW0BHM5"/>